<evidence type="ECO:0000256" key="3">
    <source>
        <dbReference type="SAM" id="MobiDB-lite"/>
    </source>
</evidence>
<feature type="compositionally biased region" description="Basic and acidic residues" evidence="3">
    <location>
        <begin position="333"/>
        <end position="342"/>
    </location>
</feature>
<dbReference type="GO" id="GO:0016973">
    <property type="term" value="P:poly(A)+ mRNA export from nucleus"/>
    <property type="evidence" value="ECO:0007669"/>
    <property type="project" value="TreeGrafter"/>
</dbReference>
<feature type="coiled-coil region" evidence="2">
    <location>
        <begin position="177"/>
        <end position="225"/>
    </location>
</feature>
<feature type="compositionally biased region" description="Acidic residues" evidence="3">
    <location>
        <begin position="534"/>
        <end position="552"/>
    </location>
</feature>
<dbReference type="SMART" id="SM00513">
    <property type="entry name" value="SAP"/>
    <property type="match status" value="2"/>
</dbReference>
<organism evidence="5 6">
    <name type="scientific">Nitzschia inconspicua</name>
    <dbReference type="NCBI Taxonomy" id="303405"/>
    <lineage>
        <taxon>Eukaryota</taxon>
        <taxon>Sar</taxon>
        <taxon>Stramenopiles</taxon>
        <taxon>Ochrophyta</taxon>
        <taxon>Bacillariophyta</taxon>
        <taxon>Bacillariophyceae</taxon>
        <taxon>Bacillariophycidae</taxon>
        <taxon>Bacillariales</taxon>
        <taxon>Bacillariaceae</taxon>
        <taxon>Nitzschia</taxon>
    </lineage>
</organism>
<feature type="compositionally biased region" description="Basic and acidic residues" evidence="3">
    <location>
        <begin position="411"/>
        <end position="422"/>
    </location>
</feature>
<dbReference type="GO" id="GO:0005634">
    <property type="term" value="C:nucleus"/>
    <property type="evidence" value="ECO:0007669"/>
    <property type="project" value="TreeGrafter"/>
</dbReference>
<feature type="domain" description="SAP" evidence="4">
    <location>
        <begin position="554"/>
        <end position="588"/>
    </location>
</feature>
<reference evidence="5" key="1">
    <citation type="journal article" date="2021" name="Sci. Rep.">
        <title>Diploid genomic architecture of Nitzschia inconspicua, an elite biomass production diatom.</title>
        <authorList>
            <person name="Oliver A."/>
            <person name="Podell S."/>
            <person name="Pinowska A."/>
            <person name="Traller J.C."/>
            <person name="Smith S.R."/>
            <person name="McClure R."/>
            <person name="Beliaev A."/>
            <person name="Bohutskyi P."/>
            <person name="Hill E.A."/>
            <person name="Rabines A."/>
            <person name="Zheng H."/>
            <person name="Allen L.Z."/>
            <person name="Kuo A."/>
            <person name="Grigoriev I.V."/>
            <person name="Allen A.E."/>
            <person name="Hazlebeck D."/>
            <person name="Allen E.E."/>
        </authorList>
    </citation>
    <scope>NUCLEOTIDE SEQUENCE</scope>
    <source>
        <strain evidence="5">Hildebrandi</strain>
    </source>
</reference>
<dbReference type="InterPro" id="IPR003034">
    <property type="entry name" value="SAP_dom"/>
</dbReference>
<dbReference type="PANTHER" id="PTHR46551:SF1">
    <property type="entry name" value="SAP DOMAIN-CONTAINING RIBONUCLEOPROTEIN"/>
    <property type="match status" value="1"/>
</dbReference>
<name>A0A9K3KJU1_9STRA</name>
<keyword evidence="6" id="KW-1185">Reference proteome</keyword>
<dbReference type="Proteomes" id="UP000693970">
    <property type="component" value="Unassembled WGS sequence"/>
</dbReference>
<dbReference type="EMBL" id="JAGRRH010000022">
    <property type="protein sequence ID" value="KAG7345032.1"/>
    <property type="molecule type" value="Genomic_DNA"/>
</dbReference>
<proteinExistence type="predicted"/>
<sequence>MELGTLNSSSTDSNSNPSNVPATLTPVVDLPTPLYTEQDLEEFKKFSTELGHKAVEYVIKPIADIQKGVPAERIKGAAITGAIVGLLASKGIVVSSAAGLSAAYLAISKGVAGDVLRTVGGIAWDVTDTAARLLSIVANNEKLSMLPRGLAQKTMEALRNSQMSVRYLEQAADPTELEAAEQAYLESQQDLARVLEEAEAVINEADQAIAKAQALENEMEQLVDVSIPYDAAARLAYENSDKAVPFATFQSQFIADAVDMVKSKHAARNKGKDEAEAKRRAEEEEAARVLAQKEAEAKRRAEEEEAARVLAQKEAEAKRRAEEEESARVLAQKEAEAKRRAEEEEAARVLAQKEAKAKRRAEEEEAARVLAQKEAKAKRRAEEEEAARVLAQKEAKAKRRAEEEEAARVLAQKEAEAKRRADEEEAARVLTQEKKLKQEDDDEMDENDFLAAVELAQEGLEGKIVGIEDAIADNTAKAVWDAAGSLARELQQNDDFDDEDDSDIFFDSNTFKRLVLEALGKAAREAVEMFDGIDEPDAEESSSWEETLESDQDWSSMSVNDLRLELRNRGLPITGNKREMIDRLQEDDDQLATAKVEIGDNDDFYDSDDDDDDDIVNIDLANFDIEELGRQAREAVQMFQSGANDFDDEEPTAEMLAELENEMGINGDLIRGASEDFSEMTVAQLKEECRNRGLKVSGKKAELIERLQANSR</sequence>
<dbReference type="Pfam" id="PF02037">
    <property type="entry name" value="SAP"/>
    <property type="match status" value="2"/>
</dbReference>
<dbReference type="OrthoDB" id="207211at2759"/>
<gene>
    <name evidence="5" type="ORF">IV203_032563</name>
</gene>
<feature type="region of interest" description="Disordered" evidence="3">
    <location>
        <begin position="1"/>
        <end position="25"/>
    </location>
</feature>
<keyword evidence="2" id="KW-0175">Coiled coil</keyword>
<dbReference type="InterPro" id="IPR052240">
    <property type="entry name" value="SAP_domain_ribonucleoprotein"/>
</dbReference>
<reference evidence="5" key="2">
    <citation type="submission" date="2021-04" db="EMBL/GenBank/DDBJ databases">
        <authorList>
            <person name="Podell S."/>
        </authorList>
    </citation>
    <scope>NUCLEOTIDE SEQUENCE</scope>
    <source>
        <strain evidence="5">Hildebrandi</strain>
    </source>
</reference>
<protein>
    <submittedName>
        <fullName evidence="5">SAP domain containing protein</fullName>
    </submittedName>
</protein>
<feature type="domain" description="SAP" evidence="4">
    <location>
        <begin position="677"/>
        <end position="711"/>
    </location>
</feature>
<dbReference type="AlphaFoldDB" id="A0A9K3KJU1"/>
<evidence type="ECO:0000313" key="6">
    <source>
        <dbReference type="Proteomes" id="UP000693970"/>
    </source>
</evidence>
<comment type="caution">
    <text evidence="5">The sequence shown here is derived from an EMBL/GenBank/DDBJ whole genome shotgun (WGS) entry which is preliminary data.</text>
</comment>
<keyword evidence="1" id="KW-0597">Phosphoprotein</keyword>
<dbReference type="PANTHER" id="PTHR46551">
    <property type="entry name" value="SAP DOMAIN-CONTAINING RIBONUCLEOPROTEIN"/>
    <property type="match status" value="1"/>
</dbReference>
<evidence type="ECO:0000259" key="4">
    <source>
        <dbReference type="PROSITE" id="PS50800"/>
    </source>
</evidence>
<feature type="region of interest" description="Disordered" evidence="3">
    <location>
        <begin position="534"/>
        <end position="555"/>
    </location>
</feature>
<dbReference type="PROSITE" id="PS50800">
    <property type="entry name" value="SAP"/>
    <property type="match status" value="2"/>
</dbReference>
<accession>A0A9K3KJU1</accession>
<feature type="compositionally biased region" description="Low complexity" evidence="3">
    <location>
        <begin position="7"/>
        <end position="19"/>
    </location>
</feature>
<evidence type="ECO:0000256" key="2">
    <source>
        <dbReference type="SAM" id="Coils"/>
    </source>
</evidence>
<evidence type="ECO:0000256" key="1">
    <source>
        <dbReference type="ARBA" id="ARBA00022553"/>
    </source>
</evidence>
<feature type="region of interest" description="Disordered" evidence="3">
    <location>
        <begin position="333"/>
        <end position="444"/>
    </location>
</feature>
<evidence type="ECO:0000313" key="5">
    <source>
        <dbReference type="EMBL" id="KAG7345032.1"/>
    </source>
</evidence>